<organism evidence="3 4">
    <name type="scientific">Paraburkholderia kirstenboschensis</name>
    <dbReference type="NCBI Taxonomy" id="1245436"/>
    <lineage>
        <taxon>Bacteria</taxon>
        <taxon>Pseudomonadati</taxon>
        <taxon>Pseudomonadota</taxon>
        <taxon>Betaproteobacteria</taxon>
        <taxon>Burkholderiales</taxon>
        <taxon>Burkholderiaceae</taxon>
        <taxon>Paraburkholderia</taxon>
    </lineage>
</organism>
<dbReference type="GO" id="GO:0016787">
    <property type="term" value="F:hydrolase activity"/>
    <property type="evidence" value="ECO:0007669"/>
    <property type="project" value="UniProtKB-KW"/>
</dbReference>
<protein>
    <submittedName>
        <fullName evidence="3">Alpha/beta fold hydrolase</fullName>
    </submittedName>
</protein>
<keyword evidence="4" id="KW-1185">Reference proteome</keyword>
<dbReference type="InterPro" id="IPR029058">
    <property type="entry name" value="AB_hydrolase_fold"/>
</dbReference>
<keyword evidence="1" id="KW-1133">Transmembrane helix</keyword>
<accession>A0ABZ0EFX4</accession>
<dbReference type="Gene3D" id="3.40.50.1820">
    <property type="entry name" value="alpha/beta hydrolase"/>
    <property type="match status" value="1"/>
</dbReference>
<evidence type="ECO:0000259" key="2">
    <source>
        <dbReference type="Pfam" id="PF00561"/>
    </source>
</evidence>
<keyword evidence="1" id="KW-0472">Membrane</keyword>
<evidence type="ECO:0000313" key="3">
    <source>
        <dbReference type="EMBL" id="WOD16120.1"/>
    </source>
</evidence>
<dbReference type="Pfam" id="PF10118">
    <property type="entry name" value="Metal_hydrol"/>
    <property type="match status" value="1"/>
</dbReference>
<dbReference type="InterPro" id="IPR000073">
    <property type="entry name" value="AB_hydrolase_1"/>
</dbReference>
<dbReference type="EMBL" id="CP136512">
    <property type="protein sequence ID" value="WOD16120.1"/>
    <property type="molecule type" value="Genomic_DNA"/>
</dbReference>
<gene>
    <name evidence="3" type="ORF">RW095_09260</name>
</gene>
<dbReference type="RefSeq" id="WP_317018630.1">
    <property type="nucleotide sequence ID" value="NZ_CP136512.1"/>
</dbReference>
<dbReference type="Proteomes" id="UP001302652">
    <property type="component" value="Chromosome 2"/>
</dbReference>
<reference evidence="3 4" key="1">
    <citation type="submission" date="2023-10" db="EMBL/GenBank/DDBJ databases">
        <title>Surface-active antibiotics is a multifunctional adaptation for post-fire microbes.</title>
        <authorList>
            <person name="Liu M.D."/>
            <person name="Du Y."/>
            <person name="Koupaei S.K."/>
            <person name="Kim N.R."/>
            <person name="Zhang W."/>
            <person name="Traxler M.F."/>
        </authorList>
    </citation>
    <scope>NUCLEOTIDE SEQUENCE [LARGE SCALE GENOMIC DNA]</scope>
    <source>
        <strain evidence="3 4">F3</strain>
    </source>
</reference>
<sequence>MMPIRRDLRFNLPQDRACDWHAQGSHVTHFFNALSLLFPAGERFFMDSVRNYRDQIDDPVLKKQVLGFIGQEAMHTREHVEYNDLLEQAGLPAHKLDKRLWAILNFGRKVLPHPYQLAVTVCLEHYTAMLAGLLLEDASRIGGSVDGYAQMWTWHALEETEHKAVSYDVWNTVLKPGLGRYLLRTGVMLATTITFWLIVFDFRVRLLIADRKRGGHLRGMWRVVKYLYGPRHGVFPRVAAEWLSFFRPGFHPWDHDNRAQLDSRYRVISYDVRGAGASEAPATRNGYRIERLAADLCAVVNAACGQQPFHLVGHEWGSIQSWEAVTDPQFKGRIRSFTSISGPCLDQGSVGLRGGHDAHNKRRMTNRSPRVGIRQMLRSWYIFFFHLPWLPELVWRMGRVRMWPLWLRVTERVDASRDPMQIERFVARHLTEPGGSVTSLFNARAAGE</sequence>
<dbReference type="PANTHER" id="PTHR39456">
    <property type="entry name" value="METAL-DEPENDENT HYDROLASE"/>
    <property type="match status" value="1"/>
</dbReference>
<name>A0ABZ0EFX4_9BURK</name>
<dbReference type="PANTHER" id="PTHR39456:SF1">
    <property type="entry name" value="METAL-DEPENDENT HYDROLASE"/>
    <property type="match status" value="1"/>
</dbReference>
<evidence type="ECO:0000256" key="1">
    <source>
        <dbReference type="SAM" id="Phobius"/>
    </source>
</evidence>
<feature type="transmembrane region" description="Helical" evidence="1">
    <location>
        <begin position="181"/>
        <end position="202"/>
    </location>
</feature>
<dbReference type="InterPro" id="IPR016516">
    <property type="entry name" value="UCP07580"/>
</dbReference>
<keyword evidence="3" id="KW-0378">Hydrolase</keyword>
<proteinExistence type="predicted"/>
<evidence type="ECO:0000313" key="4">
    <source>
        <dbReference type="Proteomes" id="UP001302652"/>
    </source>
</evidence>
<dbReference type="Pfam" id="PF00561">
    <property type="entry name" value="Abhydrolase_1"/>
    <property type="match status" value="1"/>
</dbReference>
<dbReference type="SUPFAM" id="SSF53474">
    <property type="entry name" value="alpha/beta-Hydrolases"/>
    <property type="match status" value="1"/>
</dbReference>
<keyword evidence="1" id="KW-0812">Transmembrane</keyword>
<feature type="domain" description="AB hydrolase-1" evidence="2">
    <location>
        <begin position="261"/>
        <end position="343"/>
    </location>
</feature>